<protein>
    <submittedName>
        <fullName evidence="4">Glucose/arabinose dehydrogenase</fullName>
    </submittedName>
</protein>
<dbReference type="SUPFAM" id="SSF50952">
    <property type="entry name" value="Soluble quinoprotein glucose dehydrogenase"/>
    <property type="match status" value="1"/>
</dbReference>
<sequence>MHSSTPSVLRVLALLSLVSALPTSVFAQSGAVITGPSAFADYTQEHPGVRRKITLADLPQPKPDESVDNGPSVVPRPEGAWPVAPAGFKVEMYAQGFKEPRLMRTAPNGDIFLADSHGDKIMVLRGVGADGKAATVSTFASDLDLPFGIAFYPTGPNPKWVYVGNTKTVVRFPYKSGDLVATGKPETIVAQLPGFAQLRGGGHWTRDIVFSPDDSKMLVSVGSASNADDPDTHPNEFHRADVLEFTPEGKFIKVYASGLRNCVGEAINPTTGQLWCSTNERDRLGDNLVPDYITSVKEDGFYGWPWYYMGGHQDPRLVGTHPELKNKVITPDVILQPHFASLEMVFYTGKQFPSAYDGDGFAAEHGSWNRAHRSGYEVIRIPMHDGHATGEYEDFLTGFVTSDGKVWGRPVGVTVAKDGSLFVTDDGSNTIWHVSYTGK</sequence>
<feature type="region of interest" description="Disordered" evidence="1">
    <location>
        <begin position="56"/>
        <end position="75"/>
    </location>
</feature>
<dbReference type="Pfam" id="PF22807">
    <property type="entry name" value="TrAA12"/>
    <property type="match status" value="2"/>
</dbReference>
<dbReference type="InterPro" id="IPR054539">
    <property type="entry name" value="Beta-prop_PDH"/>
</dbReference>
<feature type="signal peptide" evidence="2">
    <location>
        <begin position="1"/>
        <end position="27"/>
    </location>
</feature>
<organism evidence="4 5">
    <name type="scientific">Tunturiibacter empetritectus</name>
    <dbReference type="NCBI Taxonomy" id="3069691"/>
    <lineage>
        <taxon>Bacteria</taxon>
        <taxon>Pseudomonadati</taxon>
        <taxon>Acidobacteriota</taxon>
        <taxon>Terriglobia</taxon>
        <taxon>Terriglobales</taxon>
        <taxon>Acidobacteriaceae</taxon>
        <taxon>Tunturiibacter</taxon>
    </lineage>
</organism>
<reference evidence="4" key="1">
    <citation type="submission" date="2020-08" db="EMBL/GenBank/DDBJ databases">
        <title>Genomic Encyclopedia of Type Strains, Phase IV (KMG-V): Genome sequencing to study the core and pangenomes of soil and plant-associated prokaryotes.</title>
        <authorList>
            <person name="Whitman W."/>
        </authorList>
    </citation>
    <scope>NUCLEOTIDE SEQUENCE [LARGE SCALE GENOMIC DNA]</scope>
    <source>
        <strain evidence="4">M8UP27</strain>
    </source>
</reference>
<keyword evidence="5" id="KW-1185">Reference proteome</keyword>
<feature type="domain" description="Pyrroloquinoline quinone-dependent pyranose dehydrogenase beta-propeller" evidence="3">
    <location>
        <begin position="326"/>
        <end position="435"/>
    </location>
</feature>
<evidence type="ECO:0000256" key="2">
    <source>
        <dbReference type="SAM" id="SignalP"/>
    </source>
</evidence>
<evidence type="ECO:0000313" key="5">
    <source>
        <dbReference type="Proteomes" id="UP000568106"/>
    </source>
</evidence>
<comment type="caution">
    <text evidence="4">The sequence shown here is derived from an EMBL/GenBank/DDBJ whole genome shotgun (WGS) entry which is preliminary data.</text>
</comment>
<evidence type="ECO:0000313" key="4">
    <source>
        <dbReference type="EMBL" id="MBB5319156.1"/>
    </source>
</evidence>
<name>A0A7W8IL30_9BACT</name>
<feature type="domain" description="Pyrroloquinoline quinone-dependent pyranose dehydrogenase beta-propeller" evidence="3">
    <location>
        <begin position="83"/>
        <end position="285"/>
    </location>
</feature>
<accession>A0A7W8IL30</accession>
<dbReference type="Gene3D" id="2.120.10.30">
    <property type="entry name" value="TolB, C-terminal domain"/>
    <property type="match status" value="1"/>
</dbReference>
<dbReference type="InterPro" id="IPR011042">
    <property type="entry name" value="6-blade_b-propeller_TolB-like"/>
</dbReference>
<gene>
    <name evidence="4" type="ORF">HDF09_003855</name>
</gene>
<dbReference type="PANTHER" id="PTHR19328">
    <property type="entry name" value="HEDGEHOG-INTERACTING PROTEIN"/>
    <property type="match status" value="1"/>
</dbReference>
<dbReference type="AlphaFoldDB" id="A0A7W8IL30"/>
<dbReference type="InterPro" id="IPR011041">
    <property type="entry name" value="Quinoprot_gluc/sorb_DH_b-prop"/>
</dbReference>
<dbReference type="PANTHER" id="PTHR19328:SF53">
    <property type="entry name" value="MEMBRANE PROTEIN"/>
    <property type="match status" value="1"/>
</dbReference>
<evidence type="ECO:0000256" key="1">
    <source>
        <dbReference type="SAM" id="MobiDB-lite"/>
    </source>
</evidence>
<dbReference type="Proteomes" id="UP000568106">
    <property type="component" value="Unassembled WGS sequence"/>
</dbReference>
<feature type="chain" id="PRO_5031513181" evidence="2">
    <location>
        <begin position="28"/>
        <end position="439"/>
    </location>
</feature>
<keyword evidence="2" id="KW-0732">Signal</keyword>
<evidence type="ECO:0000259" key="3">
    <source>
        <dbReference type="Pfam" id="PF22807"/>
    </source>
</evidence>
<proteinExistence type="predicted"/>
<dbReference type="EMBL" id="JACHDY010000006">
    <property type="protein sequence ID" value="MBB5319156.1"/>
    <property type="molecule type" value="Genomic_DNA"/>
</dbReference>